<evidence type="ECO:0000256" key="7">
    <source>
        <dbReference type="HAMAP-Rule" id="MF_00828"/>
    </source>
</evidence>
<evidence type="ECO:0000256" key="5">
    <source>
        <dbReference type="ARBA" id="ARBA00023078"/>
    </source>
</evidence>
<evidence type="ECO:0000256" key="1">
    <source>
        <dbReference type="ARBA" id="ARBA00022531"/>
    </source>
</evidence>
<keyword evidence="8" id="KW-0934">Plastid</keyword>
<organism evidence="8">
    <name type="scientific">Tryblionella apiculata</name>
    <dbReference type="NCBI Taxonomy" id="1003145"/>
    <lineage>
        <taxon>Eukaryota</taxon>
        <taxon>Sar</taxon>
        <taxon>Stramenopiles</taxon>
        <taxon>Ochrophyta</taxon>
        <taxon>Bacillariophyta</taxon>
        <taxon>Bacillariophyceae</taxon>
        <taxon>Bacillariophycidae</taxon>
        <taxon>Bacillariales</taxon>
        <taxon>Bacillariaceae</taxon>
        <taxon>Tryblionella</taxon>
    </lineage>
</organism>
<evidence type="ECO:0000313" key="8">
    <source>
        <dbReference type="EMBL" id="QWM93559.1"/>
    </source>
</evidence>
<comment type="subcellular location">
    <subcellularLocation>
        <location evidence="7">Plastid</location>
        <location evidence="7">Chloroplast thylakoid membrane</location>
        <topology evidence="7">Single-pass membrane protein</topology>
    </subcellularLocation>
</comment>
<protein>
    <recommendedName>
        <fullName evidence="7">Photosystem I reaction center subunit XII</fullName>
    </recommendedName>
    <alternativeName>
        <fullName evidence="7">PSI-M</fullName>
    </alternativeName>
</protein>
<keyword evidence="3 7" id="KW-0603">Photosystem I</keyword>
<keyword evidence="2 7" id="KW-0812">Transmembrane</keyword>
<dbReference type="HAMAP" id="MF_00828">
    <property type="entry name" value="PSI_PsaM"/>
    <property type="match status" value="1"/>
</dbReference>
<keyword evidence="8" id="KW-0150">Chloroplast</keyword>
<dbReference type="AlphaFoldDB" id="A0A8F0WGE9"/>
<dbReference type="InterPro" id="IPR037279">
    <property type="entry name" value="PSI_PsaM_sf"/>
</dbReference>
<gene>
    <name evidence="7 8" type="primary">psaM</name>
</gene>
<keyword evidence="1 7" id="KW-0602">Photosynthesis</keyword>
<evidence type="ECO:0000256" key="3">
    <source>
        <dbReference type="ARBA" id="ARBA00022836"/>
    </source>
</evidence>
<accession>A0A8F0WGE9</accession>
<dbReference type="NCBIfam" id="TIGR03053">
    <property type="entry name" value="PS_I_psaM"/>
    <property type="match status" value="1"/>
</dbReference>
<proteinExistence type="inferred from homology"/>
<dbReference type="GO" id="GO:0015979">
    <property type="term" value="P:photosynthesis"/>
    <property type="evidence" value="ECO:0007669"/>
    <property type="project" value="UniProtKB-UniRule"/>
</dbReference>
<dbReference type="GO" id="GO:0009535">
    <property type="term" value="C:chloroplast thylakoid membrane"/>
    <property type="evidence" value="ECO:0007669"/>
    <property type="project" value="UniProtKB-SubCell"/>
</dbReference>
<reference evidence="8" key="1">
    <citation type="journal article" date="2021" name="Ecol Indic">
        <title>Morphological and molecular identification reveals that waters from an isolated oasis in Tamanrasset (extreme South of Algerian Sahara) are colonized by opportunistic and pollution-tolerant diatom species.</title>
        <authorList>
            <person name="Gastineau R."/>
            <person name="Hamedi C."/>
            <person name="Baba Hamed M.B."/>
            <person name="Abi-Ayad S.-M.E.-A."/>
            <person name="Bak M."/>
            <person name="Lemieux C."/>
            <person name="Turmel M."/>
            <person name="Dobosz S."/>
            <person name="Wrobel R.J."/>
            <person name="Kierzek A."/>
            <person name="Lange-Bertalot H."/>
            <person name="Witkowski A."/>
        </authorList>
    </citation>
    <scope>NUCLEOTIDE SEQUENCE</scope>
    <source>
        <strain evidence="8">SZCZR1825</strain>
    </source>
</reference>
<evidence type="ECO:0000256" key="4">
    <source>
        <dbReference type="ARBA" id="ARBA00022989"/>
    </source>
</evidence>
<feature type="transmembrane region" description="Helical" evidence="7">
    <location>
        <begin position="7"/>
        <end position="29"/>
    </location>
</feature>
<dbReference type="EMBL" id="MT383642">
    <property type="protein sequence ID" value="QWM93559.1"/>
    <property type="molecule type" value="Genomic_DNA"/>
</dbReference>
<dbReference type="InterPro" id="IPR010010">
    <property type="entry name" value="PSI_PsaM"/>
</dbReference>
<name>A0A8F0WGE9_9STRA</name>
<keyword evidence="4 7" id="KW-1133">Transmembrane helix</keyword>
<comment type="similarity">
    <text evidence="7">Belongs to the PsaM family.</text>
</comment>
<dbReference type="GO" id="GO:0009522">
    <property type="term" value="C:photosystem I"/>
    <property type="evidence" value="ECO:0007669"/>
    <property type="project" value="UniProtKB-KW"/>
</dbReference>
<evidence type="ECO:0000256" key="6">
    <source>
        <dbReference type="ARBA" id="ARBA00023136"/>
    </source>
</evidence>
<keyword evidence="6 7" id="KW-0472">Membrane</keyword>
<sequence length="30" mass="3262">MIYDSQIYTALCIALLGAVLAIQLGTTLYE</sequence>
<dbReference type="Pfam" id="PF07465">
    <property type="entry name" value="PsaM"/>
    <property type="match status" value="1"/>
</dbReference>
<geneLocation type="chloroplast" evidence="8"/>
<dbReference type="RefSeq" id="YP_010134070.1">
    <property type="nucleotide sequence ID" value="NC_056791.1"/>
</dbReference>
<keyword evidence="5 7" id="KW-0793">Thylakoid</keyword>
<evidence type="ECO:0000256" key="2">
    <source>
        <dbReference type="ARBA" id="ARBA00022692"/>
    </source>
</evidence>
<dbReference type="SUPFAM" id="SSF81548">
    <property type="entry name" value="Subunit XII of photosystem I reaction centre, PsaM"/>
    <property type="match status" value="1"/>
</dbReference>
<dbReference type="GeneID" id="67123732"/>